<protein>
    <recommendedName>
        <fullName evidence="4">DUF2269 domain-containing protein</fullName>
    </recommendedName>
</protein>
<dbReference type="AlphaFoldDB" id="A0A2T2X7R1"/>
<dbReference type="EMBL" id="PXYW01000078">
    <property type="protein sequence ID" value="PSR30496.1"/>
    <property type="molecule type" value="Genomic_DNA"/>
</dbReference>
<proteinExistence type="predicted"/>
<accession>A0A2T2X7R1</accession>
<sequence>MIYTLLLYGHIATAIFGFIVSGGLAIAALIQRSRGTLPKNFWIWQTVVQINTLLLAVFGTSLFLMGGRPKVILHILYGAIALLTILVQRAVGTDGAMLEGMWPKKDGRAGVNIAWVAFGLNAFLWAIYGRGLTTGFFGF</sequence>
<gene>
    <name evidence="2" type="ORF">C7B46_17905</name>
</gene>
<reference evidence="2 3" key="1">
    <citation type="journal article" date="2014" name="BMC Genomics">
        <title>Comparison of environmental and isolate Sulfobacillus genomes reveals diverse carbon, sulfur, nitrogen, and hydrogen metabolisms.</title>
        <authorList>
            <person name="Justice N.B."/>
            <person name="Norman A."/>
            <person name="Brown C.T."/>
            <person name="Singh A."/>
            <person name="Thomas B.C."/>
            <person name="Banfield J.F."/>
        </authorList>
    </citation>
    <scope>NUCLEOTIDE SEQUENCE [LARGE SCALE GENOMIC DNA]</scope>
    <source>
        <strain evidence="2">AMDSBA4</strain>
    </source>
</reference>
<name>A0A2T2X7R1_9FIRM</name>
<dbReference type="Proteomes" id="UP000242972">
    <property type="component" value="Unassembled WGS sequence"/>
</dbReference>
<evidence type="ECO:0008006" key="4">
    <source>
        <dbReference type="Google" id="ProtNLM"/>
    </source>
</evidence>
<comment type="caution">
    <text evidence="2">The sequence shown here is derived from an EMBL/GenBank/DDBJ whole genome shotgun (WGS) entry which is preliminary data.</text>
</comment>
<keyword evidence="1" id="KW-1133">Transmembrane helix</keyword>
<evidence type="ECO:0000313" key="3">
    <source>
        <dbReference type="Proteomes" id="UP000242972"/>
    </source>
</evidence>
<evidence type="ECO:0000256" key="1">
    <source>
        <dbReference type="SAM" id="Phobius"/>
    </source>
</evidence>
<feature type="transmembrane region" description="Helical" evidence="1">
    <location>
        <begin position="109"/>
        <end position="128"/>
    </location>
</feature>
<evidence type="ECO:0000313" key="2">
    <source>
        <dbReference type="EMBL" id="PSR30496.1"/>
    </source>
</evidence>
<keyword evidence="1" id="KW-0812">Transmembrane</keyword>
<keyword evidence="1" id="KW-0472">Membrane</keyword>
<feature type="transmembrane region" description="Helical" evidence="1">
    <location>
        <begin position="42"/>
        <end position="65"/>
    </location>
</feature>
<feature type="transmembrane region" description="Helical" evidence="1">
    <location>
        <begin position="71"/>
        <end position="88"/>
    </location>
</feature>
<organism evidence="2 3">
    <name type="scientific">Sulfobacillus benefaciens</name>
    <dbReference type="NCBI Taxonomy" id="453960"/>
    <lineage>
        <taxon>Bacteria</taxon>
        <taxon>Bacillati</taxon>
        <taxon>Bacillota</taxon>
        <taxon>Clostridia</taxon>
        <taxon>Eubacteriales</taxon>
        <taxon>Clostridiales Family XVII. Incertae Sedis</taxon>
        <taxon>Sulfobacillus</taxon>
    </lineage>
</organism>
<feature type="transmembrane region" description="Helical" evidence="1">
    <location>
        <begin position="6"/>
        <end position="30"/>
    </location>
</feature>